<sequence length="74" mass="8432">MERRRKNEIPSFKTTSSASPDFYLDQILPKLKQSKVIGLIITNGGALQDFYTCHGLKYIYFSITLMKTKEVGIS</sequence>
<dbReference type="Proteomes" id="UP000289738">
    <property type="component" value="Chromosome A02"/>
</dbReference>
<evidence type="ECO:0000313" key="2">
    <source>
        <dbReference type="Proteomes" id="UP000289738"/>
    </source>
</evidence>
<protein>
    <submittedName>
        <fullName evidence="1">Uncharacterized protein</fullName>
    </submittedName>
</protein>
<comment type="caution">
    <text evidence="1">The sequence shown here is derived from an EMBL/GenBank/DDBJ whole genome shotgun (WGS) entry which is preliminary data.</text>
</comment>
<dbReference type="STRING" id="3818.A0A445EF14"/>
<organism evidence="1 2">
    <name type="scientific">Arachis hypogaea</name>
    <name type="common">Peanut</name>
    <dbReference type="NCBI Taxonomy" id="3818"/>
    <lineage>
        <taxon>Eukaryota</taxon>
        <taxon>Viridiplantae</taxon>
        <taxon>Streptophyta</taxon>
        <taxon>Embryophyta</taxon>
        <taxon>Tracheophyta</taxon>
        <taxon>Spermatophyta</taxon>
        <taxon>Magnoliopsida</taxon>
        <taxon>eudicotyledons</taxon>
        <taxon>Gunneridae</taxon>
        <taxon>Pentapetalae</taxon>
        <taxon>rosids</taxon>
        <taxon>fabids</taxon>
        <taxon>Fabales</taxon>
        <taxon>Fabaceae</taxon>
        <taxon>Papilionoideae</taxon>
        <taxon>50 kb inversion clade</taxon>
        <taxon>dalbergioids sensu lato</taxon>
        <taxon>Dalbergieae</taxon>
        <taxon>Pterocarpus clade</taxon>
        <taxon>Arachis</taxon>
    </lineage>
</organism>
<dbReference type="AlphaFoldDB" id="A0A445EF14"/>
<reference evidence="1 2" key="1">
    <citation type="submission" date="2019-01" db="EMBL/GenBank/DDBJ databases">
        <title>Sequencing of cultivated peanut Arachis hypogaea provides insights into genome evolution and oil improvement.</title>
        <authorList>
            <person name="Chen X."/>
        </authorList>
    </citation>
    <scope>NUCLEOTIDE SEQUENCE [LARGE SCALE GENOMIC DNA]</scope>
    <source>
        <strain evidence="2">cv. Fuhuasheng</strain>
        <tissue evidence="1">Leaves</tissue>
    </source>
</reference>
<gene>
    <name evidence="1" type="ORF">Ahy_A02g008476</name>
</gene>
<name>A0A445EF14_ARAHY</name>
<proteinExistence type="predicted"/>
<dbReference type="EMBL" id="SDMP01000002">
    <property type="protein sequence ID" value="RYR73899.1"/>
    <property type="molecule type" value="Genomic_DNA"/>
</dbReference>
<keyword evidence="2" id="KW-1185">Reference proteome</keyword>
<accession>A0A445EF14</accession>
<evidence type="ECO:0000313" key="1">
    <source>
        <dbReference type="EMBL" id="RYR73899.1"/>
    </source>
</evidence>